<dbReference type="AlphaFoldDB" id="A0AAJ6QN50"/>
<evidence type="ECO:0000256" key="9">
    <source>
        <dbReference type="ARBA" id="ARBA00048336"/>
    </source>
</evidence>
<dbReference type="GO" id="GO:0004722">
    <property type="term" value="F:protein serine/threonine phosphatase activity"/>
    <property type="evidence" value="ECO:0007669"/>
    <property type="project" value="UniProtKB-EC"/>
</dbReference>
<comment type="similarity">
    <text evidence="2 11">Belongs to the PPP phosphatase family.</text>
</comment>
<evidence type="ECO:0000313" key="13">
    <source>
        <dbReference type="Proteomes" id="UP000694867"/>
    </source>
</evidence>
<evidence type="ECO:0000256" key="5">
    <source>
        <dbReference type="ARBA" id="ARBA00022912"/>
    </source>
</evidence>
<dbReference type="SUPFAM" id="SSF56300">
    <property type="entry name" value="Metallo-dependent phosphatases"/>
    <property type="match status" value="1"/>
</dbReference>
<dbReference type="GO" id="GO:0097723">
    <property type="term" value="P:amoeboid sperm motility"/>
    <property type="evidence" value="ECO:0007669"/>
    <property type="project" value="UniProtKB-ARBA"/>
</dbReference>
<dbReference type="EC" id="3.1.3.16" evidence="11"/>
<proteinExistence type="inferred from homology"/>
<keyword evidence="4 11" id="KW-0378">Hydrolase</keyword>
<gene>
    <name evidence="14" type="primary">LOC100907556</name>
</gene>
<evidence type="ECO:0000256" key="2">
    <source>
        <dbReference type="ARBA" id="ARBA00008294"/>
    </source>
</evidence>
<dbReference type="SMART" id="SM00156">
    <property type="entry name" value="PP2Ac"/>
    <property type="match status" value="1"/>
</dbReference>
<sequence>MPGKGVQFTESELDALCQATEEVLRKEPMLLELKAPIQICGDVHGQFHDLLQIFTIGGFPPESQYLFLGDYVDRGKHSIETITLLFAYKIKYPDKLHLLRGNHEASSISRLYGFYDECNRQYSVKLWNTFTYTFQWLPVAAVIDEKIFCCHGGLSPELASLEQIRKLKRPAEVPDAGLLCDLLWSDPEKDIMGWADNDRGVSVVFGANIVEDFLTKQDMDLVCRAHQVVEDGYEFFCKRKLITLFSAPNYCGYFDNAGAFMVMTSYGGSRRSGHPPHNEPWLDAACLGVPHVTGKA</sequence>
<feature type="domain" description="Serine/threonine specific protein phosphatases" evidence="12">
    <location>
        <begin position="99"/>
        <end position="104"/>
    </location>
</feature>
<keyword evidence="3" id="KW-0479">Metal-binding</keyword>
<dbReference type="PANTHER" id="PTHR11668">
    <property type="entry name" value="SERINE/THREONINE PROTEIN PHOSPHATASE"/>
    <property type="match status" value="1"/>
</dbReference>
<dbReference type="GO" id="GO:0007060">
    <property type="term" value="P:male meiosis chromosome segregation"/>
    <property type="evidence" value="ECO:0007669"/>
    <property type="project" value="UniProtKB-ARBA"/>
</dbReference>
<dbReference type="GO" id="GO:0031143">
    <property type="term" value="C:pseudopodium"/>
    <property type="evidence" value="ECO:0007669"/>
    <property type="project" value="UniProtKB-SubCell"/>
</dbReference>
<accession>A0AAJ6QN50</accession>
<dbReference type="InterPro" id="IPR004843">
    <property type="entry name" value="Calcineurin-like_PHP"/>
</dbReference>
<dbReference type="GO" id="GO:0031272">
    <property type="term" value="P:regulation of pseudopodium assembly"/>
    <property type="evidence" value="ECO:0007669"/>
    <property type="project" value="UniProtKB-ARBA"/>
</dbReference>
<dbReference type="PANTHER" id="PTHR11668:SF300">
    <property type="entry name" value="SERINE_THREONINE-PROTEIN PHOSPHATASE"/>
    <property type="match status" value="1"/>
</dbReference>
<evidence type="ECO:0000256" key="11">
    <source>
        <dbReference type="RuleBase" id="RU004273"/>
    </source>
</evidence>
<name>A0AAJ6QN50_9ACAR</name>
<protein>
    <recommendedName>
        <fullName evidence="11">Serine/threonine-protein phosphatase</fullName>
        <ecNumber evidence="11">3.1.3.16</ecNumber>
    </recommendedName>
</protein>
<keyword evidence="13" id="KW-1185">Reference proteome</keyword>
<evidence type="ECO:0000256" key="7">
    <source>
        <dbReference type="ARBA" id="ARBA00037818"/>
    </source>
</evidence>
<evidence type="ECO:0000256" key="4">
    <source>
        <dbReference type="ARBA" id="ARBA00022801"/>
    </source>
</evidence>
<dbReference type="GO" id="GO:0046872">
    <property type="term" value="F:metal ion binding"/>
    <property type="evidence" value="ECO:0007669"/>
    <property type="project" value="UniProtKB-KW"/>
</dbReference>
<dbReference type="InterPro" id="IPR029052">
    <property type="entry name" value="Metallo-depent_PP-like"/>
</dbReference>
<comment type="catalytic activity">
    <reaction evidence="8">
        <text>O-phospho-L-seryl-[protein] + H2O = L-seryl-[protein] + phosphate</text>
        <dbReference type="Rhea" id="RHEA:20629"/>
        <dbReference type="Rhea" id="RHEA-COMP:9863"/>
        <dbReference type="Rhea" id="RHEA-COMP:11604"/>
        <dbReference type="ChEBI" id="CHEBI:15377"/>
        <dbReference type="ChEBI" id="CHEBI:29999"/>
        <dbReference type="ChEBI" id="CHEBI:43474"/>
        <dbReference type="ChEBI" id="CHEBI:83421"/>
        <dbReference type="EC" id="3.1.3.16"/>
    </reaction>
</comment>
<comment type="subcellular location">
    <subcellularLocation>
        <location evidence="7">Cell projection</location>
        <location evidence="7">Pseudopodium</location>
    </subcellularLocation>
</comment>
<dbReference type="FunFam" id="3.60.21.10:FF:000026">
    <property type="entry name" value="Serine/threonine-protein phosphatase"/>
    <property type="match status" value="1"/>
</dbReference>
<dbReference type="RefSeq" id="XP_003740351.2">
    <property type="nucleotide sequence ID" value="XM_003740303.3"/>
</dbReference>
<dbReference type="GO" id="GO:0018991">
    <property type="term" value="P:egg-laying behavior"/>
    <property type="evidence" value="ECO:0007669"/>
    <property type="project" value="UniProtKB-ARBA"/>
</dbReference>
<keyword evidence="6" id="KW-0464">Manganese</keyword>
<dbReference type="PRINTS" id="PR00114">
    <property type="entry name" value="STPHPHTASE"/>
</dbReference>
<organism evidence="13 14">
    <name type="scientific">Galendromus occidentalis</name>
    <name type="common">western predatory mite</name>
    <dbReference type="NCBI Taxonomy" id="34638"/>
    <lineage>
        <taxon>Eukaryota</taxon>
        <taxon>Metazoa</taxon>
        <taxon>Ecdysozoa</taxon>
        <taxon>Arthropoda</taxon>
        <taxon>Chelicerata</taxon>
        <taxon>Arachnida</taxon>
        <taxon>Acari</taxon>
        <taxon>Parasitiformes</taxon>
        <taxon>Mesostigmata</taxon>
        <taxon>Gamasina</taxon>
        <taxon>Phytoseioidea</taxon>
        <taxon>Phytoseiidae</taxon>
        <taxon>Typhlodrominae</taxon>
        <taxon>Galendromus</taxon>
    </lineage>
</organism>
<reference evidence="14" key="1">
    <citation type="submission" date="2025-08" db="UniProtKB">
        <authorList>
            <consortium name="RefSeq"/>
        </authorList>
    </citation>
    <scope>IDENTIFICATION</scope>
</reference>
<evidence type="ECO:0000256" key="6">
    <source>
        <dbReference type="ARBA" id="ARBA00023211"/>
    </source>
</evidence>
<dbReference type="PROSITE" id="PS00125">
    <property type="entry name" value="SER_THR_PHOSPHATASE"/>
    <property type="match status" value="1"/>
</dbReference>
<evidence type="ECO:0000256" key="3">
    <source>
        <dbReference type="ARBA" id="ARBA00022723"/>
    </source>
</evidence>
<evidence type="ECO:0000313" key="14">
    <source>
        <dbReference type="RefSeq" id="XP_003740351.2"/>
    </source>
</evidence>
<evidence type="ECO:0000259" key="12">
    <source>
        <dbReference type="PROSITE" id="PS00125"/>
    </source>
</evidence>
<evidence type="ECO:0000256" key="8">
    <source>
        <dbReference type="ARBA" id="ARBA00047761"/>
    </source>
</evidence>
<dbReference type="GeneID" id="100907556"/>
<dbReference type="InterPro" id="IPR006186">
    <property type="entry name" value="Ser/Thr-sp_prot-phosphatase"/>
</dbReference>
<comment type="cofactor">
    <cofactor evidence="1">
        <name>Mn(2+)</name>
        <dbReference type="ChEBI" id="CHEBI:29035"/>
    </cofactor>
</comment>
<evidence type="ECO:0000256" key="10">
    <source>
        <dbReference type="ARBA" id="ARBA00054219"/>
    </source>
</evidence>
<dbReference type="Pfam" id="PF16891">
    <property type="entry name" value="STPPase_N"/>
    <property type="match status" value="1"/>
</dbReference>
<dbReference type="GO" id="GO:0005634">
    <property type="term" value="C:nucleus"/>
    <property type="evidence" value="ECO:0007669"/>
    <property type="project" value="TreeGrafter"/>
</dbReference>
<dbReference type="Gene3D" id="3.60.21.10">
    <property type="match status" value="1"/>
</dbReference>
<comment type="catalytic activity">
    <reaction evidence="9 11">
        <text>O-phospho-L-threonyl-[protein] + H2O = L-threonyl-[protein] + phosphate</text>
        <dbReference type="Rhea" id="RHEA:47004"/>
        <dbReference type="Rhea" id="RHEA-COMP:11060"/>
        <dbReference type="Rhea" id="RHEA-COMP:11605"/>
        <dbReference type="ChEBI" id="CHEBI:15377"/>
        <dbReference type="ChEBI" id="CHEBI:30013"/>
        <dbReference type="ChEBI" id="CHEBI:43474"/>
        <dbReference type="ChEBI" id="CHEBI:61977"/>
        <dbReference type="EC" id="3.1.3.16"/>
    </reaction>
</comment>
<evidence type="ECO:0000256" key="1">
    <source>
        <dbReference type="ARBA" id="ARBA00001936"/>
    </source>
</evidence>
<dbReference type="Pfam" id="PF00149">
    <property type="entry name" value="Metallophos"/>
    <property type="match status" value="1"/>
</dbReference>
<comment type="function">
    <text evidence="10">Probable phosphatase which plays a redundant role with gsp-4 in spermatogenesis by regulating sister chromatid segregation during meiosis. In addition, involved in sperm motility by controlling the dynamic disassembly of major sperm proteins (MSP) in the spermatozoan pseudopodium.</text>
</comment>
<dbReference type="Proteomes" id="UP000694867">
    <property type="component" value="Unplaced"/>
</dbReference>
<dbReference type="KEGG" id="goe:100907556"/>
<dbReference type="InterPro" id="IPR050341">
    <property type="entry name" value="PP1_catalytic_subunit"/>
</dbReference>
<dbReference type="InterPro" id="IPR031675">
    <property type="entry name" value="STPPase_N"/>
</dbReference>
<keyword evidence="5" id="KW-0904">Protein phosphatase</keyword>
<dbReference type="GO" id="GO:0005737">
    <property type="term" value="C:cytoplasm"/>
    <property type="evidence" value="ECO:0007669"/>
    <property type="project" value="TreeGrafter"/>
</dbReference>